<dbReference type="InterPro" id="IPR051975">
    <property type="entry name" value="mtLSU_mL45"/>
</dbReference>
<comment type="similarity">
    <text evidence="6">Belongs to the mitochondrion-specific ribosomal protein mL45 family.</text>
</comment>
<evidence type="ECO:0000256" key="9">
    <source>
        <dbReference type="SAM" id="MobiDB-lite"/>
    </source>
</evidence>
<sequence>MAAFRLSFACSSSKVWNLPTLIRAHDSMITSILLIQRRPKMSKSSPFPKRNNPMKKQREDVRKSMPGISKMNKEKAMDRPFFIDSPGMIFSDYLPVRRFFILTSSGIKERWNAFKNGLWTIYSLVHVRKHCKPFKLKEFANEAQEIYIDVNKALISKDKQKLQDNATSSVYLSLRNLYFSPDKNLHWRYVSTVTRPKVVHVRANPVETKTNLFAQITVRIHSKQVMAIKDKHGRHIKGSDKEVREVVDYVVFERHLTNKYGKWRVCGKLFPQLPRKQNTMQPQLSAGKDVPSV</sequence>
<evidence type="ECO:0000256" key="2">
    <source>
        <dbReference type="ARBA" id="ARBA00022946"/>
    </source>
</evidence>
<evidence type="ECO:0000256" key="4">
    <source>
        <dbReference type="ARBA" id="ARBA00023128"/>
    </source>
</evidence>
<dbReference type="Proteomes" id="UP001159427">
    <property type="component" value="Unassembled WGS sequence"/>
</dbReference>
<gene>
    <name evidence="11" type="ORF">PEVE_00037611</name>
</gene>
<protein>
    <recommendedName>
        <fullName evidence="7">Large ribosomal subunit protein mL45</fullName>
    </recommendedName>
    <alternativeName>
        <fullName evidence="8">39S ribosomal protein L45, mitochondrial</fullName>
    </alternativeName>
</protein>
<dbReference type="SMART" id="SM00978">
    <property type="entry name" value="Tim44"/>
    <property type="match status" value="1"/>
</dbReference>
<feature type="region of interest" description="Disordered" evidence="9">
    <location>
        <begin position="40"/>
        <end position="62"/>
    </location>
</feature>
<evidence type="ECO:0000256" key="3">
    <source>
        <dbReference type="ARBA" id="ARBA00022980"/>
    </source>
</evidence>
<dbReference type="SUPFAM" id="SSF54427">
    <property type="entry name" value="NTF2-like"/>
    <property type="match status" value="1"/>
</dbReference>
<keyword evidence="12" id="KW-1185">Reference proteome</keyword>
<evidence type="ECO:0000313" key="12">
    <source>
        <dbReference type="Proteomes" id="UP001159427"/>
    </source>
</evidence>
<comment type="caution">
    <text evidence="11">The sequence shown here is derived from an EMBL/GenBank/DDBJ whole genome shotgun (WGS) entry which is preliminary data.</text>
</comment>
<evidence type="ECO:0000256" key="5">
    <source>
        <dbReference type="ARBA" id="ARBA00023274"/>
    </source>
</evidence>
<dbReference type="Pfam" id="PF04280">
    <property type="entry name" value="Tim44"/>
    <property type="match status" value="1"/>
</dbReference>
<reference evidence="11 12" key="1">
    <citation type="submission" date="2022-05" db="EMBL/GenBank/DDBJ databases">
        <authorList>
            <consortium name="Genoscope - CEA"/>
            <person name="William W."/>
        </authorList>
    </citation>
    <scope>NUCLEOTIDE SEQUENCE [LARGE SCALE GENOMIC DNA]</scope>
</reference>
<dbReference type="InterPro" id="IPR007379">
    <property type="entry name" value="Tim44-like_dom"/>
</dbReference>
<evidence type="ECO:0000256" key="1">
    <source>
        <dbReference type="ARBA" id="ARBA00004173"/>
    </source>
</evidence>
<comment type="subcellular location">
    <subcellularLocation>
        <location evidence="1">Mitochondrion</location>
    </subcellularLocation>
</comment>
<dbReference type="EMBL" id="CALNXI010000062">
    <property type="protein sequence ID" value="CAH3017405.1"/>
    <property type="molecule type" value="Genomic_DNA"/>
</dbReference>
<feature type="domain" description="Tim44-like" evidence="10">
    <location>
        <begin position="120"/>
        <end position="270"/>
    </location>
</feature>
<keyword evidence="4" id="KW-0496">Mitochondrion</keyword>
<dbReference type="PANTHER" id="PTHR28554:SF1">
    <property type="entry name" value="LARGE RIBOSOMAL SUBUNIT PROTEIN ML45"/>
    <property type="match status" value="1"/>
</dbReference>
<dbReference type="PANTHER" id="PTHR28554">
    <property type="entry name" value="39S RIBOSOMAL PROTEIN L45, MITOCHONDRIAL"/>
    <property type="match status" value="1"/>
</dbReference>
<evidence type="ECO:0000256" key="8">
    <source>
        <dbReference type="ARBA" id="ARBA00043031"/>
    </source>
</evidence>
<keyword evidence="3" id="KW-0689">Ribosomal protein</keyword>
<proteinExistence type="inferred from homology"/>
<keyword evidence="5" id="KW-0687">Ribonucleoprotein</keyword>
<evidence type="ECO:0000256" key="6">
    <source>
        <dbReference type="ARBA" id="ARBA00038073"/>
    </source>
</evidence>
<name>A0ABN8LJU9_9CNID</name>
<evidence type="ECO:0000259" key="10">
    <source>
        <dbReference type="SMART" id="SM00978"/>
    </source>
</evidence>
<dbReference type="Gene3D" id="3.10.450.240">
    <property type="match status" value="1"/>
</dbReference>
<organism evidence="11 12">
    <name type="scientific">Porites evermanni</name>
    <dbReference type="NCBI Taxonomy" id="104178"/>
    <lineage>
        <taxon>Eukaryota</taxon>
        <taxon>Metazoa</taxon>
        <taxon>Cnidaria</taxon>
        <taxon>Anthozoa</taxon>
        <taxon>Hexacorallia</taxon>
        <taxon>Scleractinia</taxon>
        <taxon>Fungiina</taxon>
        <taxon>Poritidae</taxon>
        <taxon>Porites</taxon>
    </lineage>
</organism>
<evidence type="ECO:0000256" key="7">
    <source>
        <dbReference type="ARBA" id="ARBA00039448"/>
    </source>
</evidence>
<accession>A0ABN8LJU9</accession>
<dbReference type="InterPro" id="IPR032710">
    <property type="entry name" value="NTF2-like_dom_sf"/>
</dbReference>
<evidence type="ECO:0000313" key="11">
    <source>
        <dbReference type="EMBL" id="CAH3017405.1"/>
    </source>
</evidence>
<keyword evidence="2" id="KW-0809">Transit peptide</keyword>